<feature type="domain" description="Peptidoglycan binding" evidence="2">
    <location>
        <begin position="99"/>
        <end position="163"/>
    </location>
</feature>
<sequence length="177" mass="19442">MITGTEAVKRVVINEGGFQDDRNDRGNWTSGTIGVGQLKGTKYGISAMTYPNLDIKNLTVDQAVDIYTKDWWNKYKLDQLNPAVGYQVLDAAVNHGASNAIKMLQRAVGFTGTGVDGIIGPKTIAASNAMQPGQVVLEFLANRLQFMTDISTFDRYGKGWSRRVSKNMLLGSDDIYK</sequence>
<reference evidence="3 4" key="1">
    <citation type="submission" date="2023-09" db="EMBL/GenBank/DDBJ databases">
        <title>Analysis of phage genome (vB_Yru_GN1) of the bacterium (Yersinia ruckeri).</title>
        <authorList>
            <person name="Ganjoor M.S."/>
            <person name="Bouzari M."/>
            <person name="Soleimani-Delfan A."/>
        </authorList>
    </citation>
    <scope>NUCLEOTIDE SEQUENCE [LARGE SCALE GENOMIC DNA]</scope>
    <source>
        <strain evidence="4">vB_Yru_GN1</strain>
    </source>
</reference>
<protein>
    <submittedName>
        <fullName evidence="3">N-acetylmuramidase</fullName>
    </submittedName>
</protein>
<dbReference type="Proteomes" id="UP001304813">
    <property type="component" value="Segment"/>
</dbReference>
<dbReference type="InterPro" id="IPR018537">
    <property type="entry name" value="Peptidoglycan-bd_3"/>
</dbReference>
<accession>A0AA86IX02</accession>
<feature type="domain" description="TtsA-like Glycoside hydrolase family 108" evidence="1">
    <location>
        <begin position="9"/>
        <end position="96"/>
    </location>
</feature>
<organism evidence="3 4">
    <name type="scientific">Yersinia phage vB_Yru_GN1</name>
    <dbReference type="NCBI Taxonomy" id="3074381"/>
    <lineage>
        <taxon>Viruses</taxon>
        <taxon>Duplodnaviria</taxon>
        <taxon>Heunggongvirae</taxon>
        <taxon>Uroviricota</taxon>
        <taxon>Caudoviricetes</taxon>
        <taxon>Caudoviricetes incertae sedis</taxon>
        <taxon>Sepahanvirus</taxon>
        <taxon>Sepahanvirus vB-Yru-GN1</taxon>
    </lineage>
</organism>
<dbReference type="CDD" id="cd13926">
    <property type="entry name" value="N-acetylmuramidase_GH108"/>
    <property type="match status" value="1"/>
</dbReference>
<name>A0AA86IX02_9CAUD</name>
<dbReference type="Gene3D" id="1.20.141.10">
    <property type="entry name" value="Chitosanase, subunit A, domain 1"/>
    <property type="match status" value="1"/>
</dbReference>
<dbReference type="Pfam" id="PF09374">
    <property type="entry name" value="PG_binding_3"/>
    <property type="match status" value="1"/>
</dbReference>
<dbReference type="Pfam" id="PF05838">
    <property type="entry name" value="Glyco_hydro_108"/>
    <property type="match status" value="1"/>
</dbReference>
<dbReference type="InterPro" id="IPR008565">
    <property type="entry name" value="TtsA-like_GH18_dom"/>
</dbReference>
<evidence type="ECO:0000313" key="4">
    <source>
        <dbReference type="Proteomes" id="UP001304813"/>
    </source>
</evidence>
<dbReference type="SUPFAM" id="SSF53955">
    <property type="entry name" value="Lysozyme-like"/>
    <property type="match status" value="1"/>
</dbReference>
<dbReference type="InterPro" id="IPR023346">
    <property type="entry name" value="Lysozyme-like_dom_sf"/>
</dbReference>
<evidence type="ECO:0000259" key="1">
    <source>
        <dbReference type="Pfam" id="PF05838"/>
    </source>
</evidence>
<evidence type="ECO:0000259" key="2">
    <source>
        <dbReference type="Pfam" id="PF09374"/>
    </source>
</evidence>
<evidence type="ECO:0000313" key="3">
    <source>
        <dbReference type="EMBL" id="BES79967.1"/>
    </source>
</evidence>
<dbReference type="EMBL" id="LC779065">
    <property type="protein sequence ID" value="BES79967.1"/>
    <property type="molecule type" value="Genomic_DNA"/>
</dbReference>
<keyword evidence="4" id="KW-1185">Reference proteome</keyword>
<proteinExistence type="predicted"/>